<feature type="signal peptide" evidence="1">
    <location>
        <begin position="1"/>
        <end position="20"/>
    </location>
</feature>
<dbReference type="InterPro" id="IPR008928">
    <property type="entry name" value="6-hairpin_glycosidase_sf"/>
</dbReference>
<protein>
    <recommendedName>
        <fullName evidence="4">Alpha-galactosidase NEW3 domain-containing protein</fullName>
    </recommendedName>
</protein>
<dbReference type="GO" id="GO:0005975">
    <property type="term" value="P:carbohydrate metabolic process"/>
    <property type="evidence" value="ECO:0007669"/>
    <property type="project" value="InterPro"/>
</dbReference>
<sequence length="1247" mass="138906">MGRGAIVLTLLMVGSNAIWAQLANGSFEELGAYQFPVGWVWFASDRDAAIVRVTTDAADGRFALYMEARKPVTVGVNRTYKAGKEGEVVPDIGAMLPIKKGALVFRFKVLKATTDNVRVYAIPMKTDNLEGGATRFAYIVPHQFAGDGKWHTGVLAFDFSDKPEVRAVQIGLRINEGGQPAPAAVIFDDFRYAERAGWHLRLRDVRIEEGLRAGEHGYLAVQLENTGDIPAPVTAQLQAPKGFEVKPSDIPQSVAPNGTATLWWSVRGVRRNGTKFVVQWRVHPQVDERVEHVCVAQLRLTSFGFANALLFAGQPHTLRLVLRNDGDAVADSVQVALTLNGLTLQSGAGRQKLPVVPPGERQLVWQVRPQRPQVVDATVRLTSRQMATTAVARAIVSQPINDRDRQTLTVTTERLRLLLPRNPFGYGVFAVEVHDGTAWRRMALSPQLLLVGYQTLRRQGVMRSIFADKAQRLDNGGLVFPFRWADPFDNGQWQGEVRFEPDGVGIKVVWRLQADRPQYLLGVHGPTLFVGDHAFGTRKDMALLPGVYWLLADERVDDARYSDPPHHLHIVPHPYKLTQPLMVIAHDGVFVGLMWDALQGWMDGEGQGAETGLCPQPIFVVPNTVAAQDNHLLGLMVPNVPKWIKENALWGQTPLRLGANNPLQMTAWIIGGKGGILDAYDAYFAKFPLPPVPQRPYDDAETFRRSKHGMRSERYGKLLAWLQVLERSAIDDAKTQRADGSWGFALDRGWTLEMLRKFAPHRSLDEYGKEGDTTVGTCTFQLRRAVALLRYARVTGSTRAAELGLKAIRFIDATFVRPEGAQTWEVPLHCPDVLAAANAVHAYLEAWRLTGDAYWLRRAVDWAKTGLPFIYLWNPPDRPTMMRYASIPVFGTSFFAAAPWFGTPVQWNGLDYAYALLNLSAALRLSPIAPSQSPDFWRHIAEGITVCAIQQQAAVNHPNGNYPDSVALTYRYAPNDKGILDPFGIVRNLWLLRNEHDDAGDYATVAVNTQPPIRVTSDGIVERAEWHDGTLNLGLRAPEGVTETQTVVAGVTAPRQVFADEHPVAFRYDARRKWVVLTLRHAKPTVTVRVVGVTPTVYERLGVVWERPVWEFNTDSDPDDWTPIHDLAPFEVANGILHTRSVGADPYMHSPPIRVAATQSRTLVLRLRVQVPLNAQPIGQVFWTRDDDPQWSESKSVKFPLPIDGQWHELRVDLSGSPEWRGTITQLRLDPGSGAGIVVELDFVRLE</sequence>
<proteinExistence type="predicted"/>
<dbReference type="SUPFAM" id="SSF48208">
    <property type="entry name" value="Six-hairpin glycosidases"/>
    <property type="match status" value="1"/>
</dbReference>
<keyword evidence="1" id="KW-0732">Signal</keyword>
<evidence type="ECO:0000313" key="2">
    <source>
        <dbReference type="EMBL" id="GBC98079.1"/>
    </source>
</evidence>
<name>A0A2H5XA69_9BACT</name>
<comment type="caution">
    <text evidence="2">The sequence shown here is derived from an EMBL/GenBank/DDBJ whole genome shotgun (WGS) entry which is preliminary data.</text>
</comment>
<gene>
    <name evidence="2" type="ORF">HRbin17_00574</name>
</gene>
<evidence type="ECO:0008006" key="4">
    <source>
        <dbReference type="Google" id="ProtNLM"/>
    </source>
</evidence>
<feature type="chain" id="PRO_5014188639" description="Alpha-galactosidase NEW3 domain-containing protein" evidence="1">
    <location>
        <begin position="21"/>
        <end position="1247"/>
    </location>
</feature>
<accession>A0A2H5XA69</accession>
<organism evidence="2 3">
    <name type="scientific">Candidatus Fervidibacter japonicus</name>
    <dbReference type="NCBI Taxonomy" id="2035412"/>
    <lineage>
        <taxon>Bacteria</taxon>
        <taxon>Candidatus Fervidibacterota</taxon>
        <taxon>Candidatus Fervidibacter</taxon>
    </lineage>
</organism>
<evidence type="ECO:0000256" key="1">
    <source>
        <dbReference type="SAM" id="SignalP"/>
    </source>
</evidence>
<dbReference type="EMBL" id="BEHT01000005">
    <property type="protein sequence ID" value="GBC98079.1"/>
    <property type="molecule type" value="Genomic_DNA"/>
</dbReference>
<dbReference type="Proteomes" id="UP000236173">
    <property type="component" value="Unassembled WGS sequence"/>
</dbReference>
<reference evidence="3" key="1">
    <citation type="submission" date="2017-09" db="EMBL/GenBank/DDBJ databases">
        <title>Metaegenomics of thermophilic ammonia-oxidizing enrichment culture.</title>
        <authorList>
            <person name="Kato S."/>
            <person name="Suzuki K."/>
        </authorList>
    </citation>
    <scope>NUCLEOTIDE SEQUENCE [LARGE SCALE GENOMIC DNA]</scope>
</reference>
<evidence type="ECO:0000313" key="3">
    <source>
        <dbReference type="Proteomes" id="UP000236173"/>
    </source>
</evidence>
<dbReference type="AlphaFoldDB" id="A0A2H5XA69"/>